<accession>A0A6A5JWN7</accession>
<dbReference type="EMBL" id="ML975598">
    <property type="protein sequence ID" value="KAF1828251.1"/>
    <property type="molecule type" value="Genomic_DNA"/>
</dbReference>
<keyword evidence="2" id="KW-1185">Reference proteome</keyword>
<organism evidence="1 2">
    <name type="scientific">Decorospora gaudefroyi</name>
    <dbReference type="NCBI Taxonomy" id="184978"/>
    <lineage>
        <taxon>Eukaryota</taxon>
        <taxon>Fungi</taxon>
        <taxon>Dikarya</taxon>
        <taxon>Ascomycota</taxon>
        <taxon>Pezizomycotina</taxon>
        <taxon>Dothideomycetes</taxon>
        <taxon>Pleosporomycetidae</taxon>
        <taxon>Pleosporales</taxon>
        <taxon>Pleosporineae</taxon>
        <taxon>Pleosporaceae</taxon>
        <taxon>Decorospora</taxon>
    </lineage>
</organism>
<gene>
    <name evidence="1" type="ORF">BDW02DRAFT_512798</name>
</gene>
<proteinExistence type="predicted"/>
<sequence length="118" mass="13747">MAEFNRAREDQDWDAVRSVLRTRFRTQDQVQQEETEDSLRRWCQACSVTDNLSLRGYLDSFGPRFTRCLEAGTVTNGQKGFYLAKGLNKSLLTKTLNKFDLSTTRPYEFDYAKLEAFL</sequence>
<name>A0A6A5JWN7_9PLEO</name>
<reference evidence="1" key="1">
    <citation type="submission" date="2020-01" db="EMBL/GenBank/DDBJ databases">
        <authorList>
            <consortium name="DOE Joint Genome Institute"/>
            <person name="Haridas S."/>
            <person name="Albert R."/>
            <person name="Binder M."/>
            <person name="Bloem J."/>
            <person name="Labutti K."/>
            <person name="Salamov A."/>
            <person name="Andreopoulos B."/>
            <person name="Baker S.E."/>
            <person name="Barry K."/>
            <person name="Bills G."/>
            <person name="Bluhm B.H."/>
            <person name="Cannon C."/>
            <person name="Castanera R."/>
            <person name="Culley D.E."/>
            <person name="Daum C."/>
            <person name="Ezra D."/>
            <person name="Gonzalez J.B."/>
            <person name="Henrissat B."/>
            <person name="Kuo A."/>
            <person name="Liang C."/>
            <person name="Lipzen A."/>
            <person name="Lutzoni F."/>
            <person name="Magnuson J."/>
            <person name="Mondo S."/>
            <person name="Nolan M."/>
            <person name="Ohm R."/>
            <person name="Pangilinan J."/>
            <person name="Park H.-J."/>
            <person name="Ramirez L."/>
            <person name="Alfaro M."/>
            <person name="Sun H."/>
            <person name="Tritt A."/>
            <person name="Yoshinaga Y."/>
            <person name="Zwiers L.-H."/>
            <person name="Turgeon B.G."/>
            <person name="Goodwin S.B."/>
            <person name="Spatafora J.W."/>
            <person name="Crous P.W."/>
            <person name="Grigoriev I.V."/>
        </authorList>
    </citation>
    <scope>NUCLEOTIDE SEQUENCE</scope>
    <source>
        <strain evidence="1">P77</strain>
    </source>
</reference>
<dbReference type="Proteomes" id="UP000800040">
    <property type="component" value="Unassembled WGS sequence"/>
</dbReference>
<dbReference type="AlphaFoldDB" id="A0A6A5JWN7"/>
<protein>
    <submittedName>
        <fullName evidence="1">Uncharacterized protein</fullName>
    </submittedName>
</protein>
<feature type="non-terminal residue" evidence="1">
    <location>
        <position position="118"/>
    </location>
</feature>
<evidence type="ECO:0000313" key="1">
    <source>
        <dbReference type="EMBL" id="KAF1828251.1"/>
    </source>
</evidence>
<evidence type="ECO:0000313" key="2">
    <source>
        <dbReference type="Proteomes" id="UP000800040"/>
    </source>
</evidence>